<evidence type="ECO:0000313" key="2">
    <source>
        <dbReference type="EMBL" id="EFM00923.1"/>
    </source>
</evidence>
<proteinExistence type="predicted"/>
<sequence>MAKNSKTSKPEPQYSFDDLYFTPFSEQRKFDEEGNIYYVPIERNTHPTGIRAFDNYFNRLNEGHYNIWWHCNEEGISECDFYAMCRVLTGMQFIEFKQKWVEHNVLELLRYTDLSLEEVTDRSGAGSIRNMHRACKRASRVSPHFYRRRFCDEDDVGKFRL</sequence>
<dbReference type="BioCyc" id="PMAR862515-HMP:GMOO-2227-MONOMER"/>
<keyword evidence="3" id="KW-1185">Reference proteome</keyword>
<dbReference type="Proteomes" id="UP000004394">
    <property type="component" value="Unassembled WGS sequence"/>
</dbReference>
<dbReference type="GO" id="GO:0043565">
    <property type="term" value="F:sequence-specific DNA binding"/>
    <property type="evidence" value="ECO:0007669"/>
    <property type="project" value="InterPro"/>
</dbReference>
<dbReference type="GO" id="GO:0003700">
    <property type="term" value="F:DNA-binding transcription factor activity"/>
    <property type="evidence" value="ECO:0007669"/>
    <property type="project" value="InterPro"/>
</dbReference>
<protein>
    <recommendedName>
        <fullName evidence="1">HTH araC/xylS-type domain-containing protein</fullName>
    </recommendedName>
</protein>
<dbReference type="OrthoDB" id="1083159at2"/>
<dbReference type="EMBL" id="AEEI01000061">
    <property type="protein sequence ID" value="EFM00923.1"/>
    <property type="molecule type" value="Genomic_DNA"/>
</dbReference>
<dbReference type="InterPro" id="IPR018060">
    <property type="entry name" value="HTH_AraC"/>
</dbReference>
<dbReference type="STRING" id="862515.HMPREF0658_2194"/>
<reference evidence="2" key="1">
    <citation type="submission" date="2010-07" db="EMBL/GenBank/DDBJ databases">
        <authorList>
            <person name="Muzny D."/>
            <person name="Qin X."/>
            <person name="Deng J."/>
            <person name="Jiang H."/>
            <person name="Liu Y."/>
            <person name="Qu J."/>
            <person name="Song X.-Z."/>
            <person name="Zhang L."/>
            <person name="Thornton R."/>
            <person name="Coyle M."/>
            <person name="Francisco L."/>
            <person name="Jackson L."/>
            <person name="Javaid M."/>
            <person name="Korchina V."/>
            <person name="Kovar C."/>
            <person name="Mata R."/>
            <person name="Mathew T."/>
            <person name="Ngo R."/>
            <person name="Nguyen L."/>
            <person name="Nguyen N."/>
            <person name="Okwuonu G."/>
            <person name="Ongeri F."/>
            <person name="Pham C."/>
            <person name="Simmons D."/>
            <person name="Wilczek-Boney K."/>
            <person name="Hale W."/>
            <person name="Jakkamsetti A."/>
            <person name="Pham P."/>
            <person name="Ruth R."/>
            <person name="San Lucas F."/>
            <person name="Warren J."/>
            <person name="Zhang J."/>
            <person name="Zhao Z."/>
            <person name="Zhou C."/>
            <person name="Zhu D."/>
            <person name="Lee S."/>
            <person name="Bess C."/>
            <person name="Blankenburg K."/>
            <person name="Forbes L."/>
            <person name="Fu Q."/>
            <person name="Gubbala S."/>
            <person name="Hirani K."/>
            <person name="Jayaseelan J.C."/>
            <person name="Lara F."/>
            <person name="Munidasa M."/>
            <person name="Palculict T."/>
            <person name="Patil S."/>
            <person name="Pu L.-L."/>
            <person name="Saada N."/>
            <person name="Tang L."/>
            <person name="Weissenberger G."/>
            <person name="Zhu Y."/>
            <person name="Hemphill L."/>
            <person name="Shang Y."/>
            <person name="Youmans B."/>
            <person name="Ayvaz T."/>
            <person name="Ross M."/>
            <person name="Santibanez J."/>
            <person name="Aqrawi P."/>
            <person name="Gross S."/>
            <person name="Joshi V."/>
            <person name="Fowler G."/>
            <person name="Nazareth L."/>
            <person name="Reid J."/>
            <person name="Worley K."/>
            <person name="Petrosino J."/>
            <person name="Highlander S."/>
            <person name="Gibbs R."/>
        </authorList>
    </citation>
    <scope>NUCLEOTIDE SEQUENCE [LARGE SCALE GENOMIC DNA]</scope>
    <source>
        <strain evidence="2">DSM 16973</strain>
    </source>
</reference>
<dbReference type="RefSeq" id="WP_006950575.1">
    <property type="nucleotide sequence ID" value="NZ_BAJI01000006.1"/>
</dbReference>
<dbReference type="Gene3D" id="1.10.10.60">
    <property type="entry name" value="Homeodomain-like"/>
    <property type="match status" value="1"/>
</dbReference>
<comment type="caution">
    <text evidence="2">The sequence shown here is derived from an EMBL/GenBank/DDBJ whole genome shotgun (WGS) entry which is preliminary data.</text>
</comment>
<organism evidence="2 3">
    <name type="scientific">Hoylesella marshii DSM 16973 = JCM 13450</name>
    <dbReference type="NCBI Taxonomy" id="862515"/>
    <lineage>
        <taxon>Bacteria</taxon>
        <taxon>Pseudomonadati</taxon>
        <taxon>Bacteroidota</taxon>
        <taxon>Bacteroidia</taxon>
        <taxon>Bacteroidales</taxon>
        <taxon>Prevotellaceae</taxon>
        <taxon>Hoylesella</taxon>
    </lineage>
</organism>
<dbReference type="SMART" id="SM00342">
    <property type="entry name" value="HTH_ARAC"/>
    <property type="match status" value="1"/>
</dbReference>
<dbReference type="AlphaFoldDB" id="E0NVI9"/>
<accession>E0NVI9</accession>
<evidence type="ECO:0000313" key="3">
    <source>
        <dbReference type="Proteomes" id="UP000004394"/>
    </source>
</evidence>
<name>E0NVI9_9BACT</name>
<evidence type="ECO:0000259" key="1">
    <source>
        <dbReference type="SMART" id="SM00342"/>
    </source>
</evidence>
<dbReference type="HOGENOM" id="CLU_099019_0_0_10"/>
<feature type="domain" description="HTH araC/xylS-type" evidence="1">
    <location>
        <begin position="64"/>
        <end position="147"/>
    </location>
</feature>
<gene>
    <name evidence="2" type="ORF">HMPREF0658_2194</name>
</gene>
<dbReference type="Pfam" id="PF12833">
    <property type="entry name" value="HTH_18"/>
    <property type="match status" value="1"/>
</dbReference>